<evidence type="ECO:0000313" key="7">
    <source>
        <dbReference type="Proteomes" id="UP000310689"/>
    </source>
</evidence>
<accession>A0A4V6TNE9</accession>
<comment type="caution">
    <text evidence="4">The sequence shown here is derived from an EMBL/GenBank/DDBJ whole genome shotgun (WGS) entry which is preliminary data.</text>
</comment>
<dbReference type="EMBL" id="SPOF01000004">
    <property type="protein sequence ID" value="TIB16336.1"/>
    <property type="molecule type" value="Genomic_DNA"/>
</dbReference>
<feature type="region of interest" description="Disordered" evidence="2">
    <location>
        <begin position="186"/>
        <end position="224"/>
    </location>
</feature>
<protein>
    <recommendedName>
        <fullName evidence="3">Manganese/iron superoxide dismutase C-terminal domain-containing protein</fullName>
    </recommendedName>
</protein>
<evidence type="ECO:0000313" key="5">
    <source>
        <dbReference type="EMBL" id="TIB32604.1"/>
    </source>
</evidence>
<reference evidence="6 7" key="1">
    <citation type="submission" date="2019-03" db="EMBL/GenBank/DDBJ databases">
        <title>Sequencing 23 genomes of Wallemia ichthyophaga.</title>
        <authorList>
            <person name="Gostincar C."/>
        </authorList>
    </citation>
    <scope>NUCLEOTIDE SEQUENCE [LARGE SCALE GENOMIC DNA]</scope>
    <source>
        <strain evidence="5 7">EXF-6200</strain>
        <strain evidence="4 6">EXF-8621</strain>
    </source>
</reference>
<proteinExistence type="predicted"/>
<dbReference type="Gene3D" id="3.55.40.20">
    <property type="entry name" value="Iron/manganese superoxide dismutase, C-terminal domain"/>
    <property type="match status" value="1"/>
</dbReference>
<evidence type="ECO:0000313" key="4">
    <source>
        <dbReference type="EMBL" id="TIB16336.1"/>
    </source>
</evidence>
<dbReference type="GO" id="GO:0004784">
    <property type="term" value="F:superoxide dismutase activity"/>
    <property type="evidence" value="ECO:0007669"/>
    <property type="project" value="InterPro"/>
</dbReference>
<evidence type="ECO:0000313" key="6">
    <source>
        <dbReference type="Proteomes" id="UP000306954"/>
    </source>
</evidence>
<dbReference type="AlphaFoldDB" id="A0A4V6TNE9"/>
<evidence type="ECO:0000259" key="3">
    <source>
        <dbReference type="Pfam" id="PF02777"/>
    </source>
</evidence>
<organism evidence="4 6">
    <name type="scientific">Wallemia ichthyophaga</name>
    <dbReference type="NCBI Taxonomy" id="245174"/>
    <lineage>
        <taxon>Eukaryota</taxon>
        <taxon>Fungi</taxon>
        <taxon>Dikarya</taxon>
        <taxon>Basidiomycota</taxon>
        <taxon>Wallemiomycotina</taxon>
        <taxon>Wallemiomycetes</taxon>
        <taxon>Wallemiales</taxon>
        <taxon>Wallemiaceae</taxon>
        <taxon>Wallemia</taxon>
    </lineage>
</organism>
<name>A0A4V6TNE9_WALIC</name>
<dbReference type="PANTHER" id="PTHR43595">
    <property type="entry name" value="37S RIBOSOMAL PROTEIN S26, MITOCHONDRIAL"/>
    <property type="match status" value="1"/>
</dbReference>
<gene>
    <name evidence="5" type="ORF">E3P86_03116</name>
    <name evidence="4" type="ORF">E3P90_00452</name>
</gene>
<dbReference type="Proteomes" id="UP000310689">
    <property type="component" value="Unassembled WGS sequence"/>
</dbReference>
<comment type="function">
    <text evidence="1">Component of the mitochondrial ribosome (mitoribosome), a dedicated translation machinery responsible for the synthesis of mitochondrial genome-encoded proteins, including at least some of the essential transmembrane subunits of the mitochondrial respiratory chain. The mitoribosomes are attached to the mitochondrial inner membrane and translation products are cotranslationally integrated into the membrane.</text>
</comment>
<dbReference type="OMA" id="MTAREPN"/>
<dbReference type="OrthoDB" id="275227at2759"/>
<feature type="compositionally biased region" description="Low complexity" evidence="2">
    <location>
        <begin position="200"/>
        <end position="216"/>
    </location>
</feature>
<dbReference type="GO" id="GO:0046872">
    <property type="term" value="F:metal ion binding"/>
    <property type="evidence" value="ECO:0007669"/>
    <property type="project" value="InterPro"/>
</dbReference>
<dbReference type="InterPro" id="IPR036324">
    <property type="entry name" value="Mn/Fe_SOD_N_sf"/>
</dbReference>
<dbReference type="Proteomes" id="UP000306954">
    <property type="component" value="Unassembled WGS sequence"/>
</dbReference>
<sequence>MLRAGLSRLSGVRQYHSVPASKFNVDKGLAGFMSPKTLQIVSQQWQEGLLNRLNDLVRDTELENLSVVQTVINSATNRQNVLAFNYASEALNNSFFLSNLTQTSEPQDPRGYLVSQLEKSFGSLEGFKSQFGAAASALTGSGYVWLVSDSSRTLGIVTTYGAGTVLVRSRQQRGLWSNFSLDKAGMSSNSTLEKSGKPLSSPSHTTHASPAAHAPSQSREYSTLNQETRALAETGDVLTPLLCLSVSERCYMNDFGVWGREEYIKEFWKVVDWAKVEEAYSKLIAKRVHV</sequence>
<evidence type="ECO:0000256" key="2">
    <source>
        <dbReference type="SAM" id="MobiDB-lite"/>
    </source>
</evidence>
<feature type="domain" description="Manganese/iron superoxide dismutase C-terminal" evidence="3">
    <location>
        <begin position="222"/>
        <end position="278"/>
    </location>
</feature>
<dbReference type="PANTHER" id="PTHR43595:SF2">
    <property type="entry name" value="SMALL RIBOSOMAL SUBUNIT PROTEIN MS42"/>
    <property type="match status" value="1"/>
</dbReference>
<dbReference type="Pfam" id="PF02777">
    <property type="entry name" value="Sod_Fe_C"/>
    <property type="match status" value="2"/>
</dbReference>
<dbReference type="SUPFAM" id="SSF46609">
    <property type="entry name" value="Fe,Mn superoxide dismutase (SOD), N-terminal domain"/>
    <property type="match status" value="1"/>
</dbReference>
<dbReference type="InterPro" id="IPR036314">
    <property type="entry name" value="SOD_C_sf"/>
</dbReference>
<dbReference type="SUPFAM" id="SSF54719">
    <property type="entry name" value="Fe,Mn superoxide dismutase (SOD), C-terminal domain"/>
    <property type="match status" value="1"/>
</dbReference>
<evidence type="ECO:0000256" key="1">
    <source>
        <dbReference type="ARBA" id="ARBA00037226"/>
    </source>
</evidence>
<feature type="domain" description="Manganese/iron superoxide dismutase C-terminal" evidence="3">
    <location>
        <begin position="110"/>
        <end position="168"/>
    </location>
</feature>
<dbReference type="InterPro" id="IPR019832">
    <property type="entry name" value="Mn/Fe_SOD_C"/>
</dbReference>
<dbReference type="EMBL" id="SPOI01000201">
    <property type="protein sequence ID" value="TIB32604.1"/>
    <property type="molecule type" value="Genomic_DNA"/>
</dbReference>
<dbReference type="GO" id="GO:0005737">
    <property type="term" value="C:cytoplasm"/>
    <property type="evidence" value="ECO:0007669"/>
    <property type="project" value="TreeGrafter"/>
</dbReference>